<comment type="caution">
    <text evidence="1">The sequence shown here is derived from an EMBL/GenBank/DDBJ whole genome shotgun (WGS) entry which is preliminary data.</text>
</comment>
<evidence type="ECO:0000313" key="1">
    <source>
        <dbReference type="EMBL" id="MBD2738752.1"/>
    </source>
</evidence>
<evidence type="ECO:0000313" key="2">
    <source>
        <dbReference type="Proteomes" id="UP000637383"/>
    </source>
</evidence>
<sequence>MIAGWAASNRRLKELTKRVERNLTIAQFRQLKFFELTRDLDVRPPMKSAVVLLHA</sequence>
<organism evidence="1 2">
    <name type="scientific">Nostoc paludosum FACHB-159</name>
    <dbReference type="NCBI Taxonomy" id="2692908"/>
    <lineage>
        <taxon>Bacteria</taxon>
        <taxon>Bacillati</taxon>
        <taxon>Cyanobacteriota</taxon>
        <taxon>Cyanophyceae</taxon>
        <taxon>Nostocales</taxon>
        <taxon>Nostocaceae</taxon>
        <taxon>Nostoc</taxon>
    </lineage>
</organism>
<protein>
    <recommendedName>
        <fullName evidence="3">MarR family transcriptional regulator</fullName>
    </recommendedName>
</protein>
<dbReference type="RefSeq" id="WP_190959279.1">
    <property type="nucleotide sequence ID" value="NZ_JACJTU010000058.1"/>
</dbReference>
<reference evidence="1 2" key="1">
    <citation type="journal article" date="2020" name="ISME J.">
        <title>Comparative genomics reveals insights into cyanobacterial evolution and habitat adaptation.</title>
        <authorList>
            <person name="Chen M.Y."/>
            <person name="Teng W.K."/>
            <person name="Zhao L."/>
            <person name="Hu C.X."/>
            <person name="Zhou Y.K."/>
            <person name="Han B.P."/>
            <person name="Song L.R."/>
            <person name="Shu W.S."/>
        </authorList>
    </citation>
    <scope>NUCLEOTIDE SEQUENCE [LARGE SCALE GENOMIC DNA]</scope>
    <source>
        <strain evidence="1 2">FACHB-159</strain>
    </source>
</reference>
<evidence type="ECO:0008006" key="3">
    <source>
        <dbReference type="Google" id="ProtNLM"/>
    </source>
</evidence>
<gene>
    <name evidence="1" type="ORF">H6H03_33605</name>
</gene>
<proteinExistence type="predicted"/>
<accession>A0ABR8KGU6</accession>
<dbReference type="Proteomes" id="UP000637383">
    <property type="component" value="Unassembled WGS sequence"/>
</dbReference>
<name>A0ABR8KGU6_9NOSO</name>
<keyword evidence="2" id="KW-1185">Reference proteome</keyword>
<dbReference type="EMBL" id="JACJTU010000058">
    <property type="protein sequence ID" value="MBD2738752.1"/>
    <property type="molecule type" value="Genomic_DNA"/>
</dbReference>